<dbReference type="AlphaFoldDB" id="A0A6V7PS84"/>
<name>A0A6V7PS84_ANACO</name>
<dbReference type="EMBL" id="LR862151">
    <property type="protein sequence ID" value="CAD1833625.1"/>
    <property type="molecule type" value="Genomic_DNA"/>
</dbReference>
<evidence type="ECO:0000313" key="1">
    <source>
        <dbReference type="EMBL" id="CAD1833625.1"/>
    </source>
</evidence>
<proteinExistence type="predicted"/>
<accession>A0A6V7PS84</accession>
<organism evidence="1">
    <name type="scientific">Ananas comosus var. bracteatus</name>
    <name type="common">red pineapple</name>
    <dbReference type="NCBI Taxonomy" id="296719"/>
    <lineage>
        <taxon>Eukaryota</taxon>
        <taxon>Viridiplantae</taxon>
        <taxon>Streptophyta</taxon>
        <taxon>Embryophyta</taxon>
        <taxon>Tracheophyta</taxon>
        <taxon>Spermatophyta</taxon>
        <taxon>Magnoliopsida</taxon>
        <taxon>Liliopsida</taxon>
        <taxon>Poales</taxon>
        <taxon>Bromeliaceae</taxon>
        <taxon>Bromelioideae</taxon>
        <taxon>Ananas</taxon>
    </lineage>
</organism>
<reference evidence="1" key="1">
    <citation type="submission" date="2020-07" db="EMBL/GenBank/DDBJ databases">
        <authorList>
            <person name="Lin J."/>
        </authorList>
    </citation>
    <scope>NUCLEOTIDE SEQUENCE</scope>
</reference>
<sequence>MAGTRAGGRWRPEEVEAANLGQLQQAGPKLKSARPGLAQAGRSLCRQFRRRALTAGTAGDDTEGTLGRGIKLLGTTPGAQWRLLETREATLHHSFSLSLGFFSLYKEVADFARFRRRARSSLVASVTAPLWTCERVFWKTLCCPEPVGSLVGSLRSSIGASLRRFWDLFWTAWSLVIVEFASLPSCSFAHACEGRSLQAGTPELAYAAVARPCEIGCRSGLPWGVFTTTGPLGAAQAGLPW</sequence>
<protein>
    <submittedName>
        <fullName evidence="1">Uncharacterized protein</fullName>
    </submittedName>
</protein>
<gene>
    <name evidence="1" type="ORF">CB5_LOCUS16836</name>
</gene>